<accession>A0A6C0IIJ4</accession>
<dbReference type="EMBL" id="MN740185">
    <property type="protein sequence ID" value="QHT92460.1"/>
    <property type="molecule type" value="Genomic_DNA"/>
</dbReference>
<sequence length="291" mass="34264">MLQRILNDAPTDVANIVFKMKHEMHLSEVLDELVFPDWCIREIELAFQAHARDGLIHVQQLSGGRVGQRVTVLSRVSGEPIQEIGQHWSTYNRIDMQLLQTWSEYTGTINWTDEDWSYHYGAWKEELGNGYSKIRLMITDLPQLREFESFDRRTVYDQYDNFPDFMPIEVIVPSNCVVSVEVPLDQHQLAVKYNFEEDMVFARMKVDEIEHAVTRMERNKAVTDFIEFLIIKPTMLLHSPKLRDSIYKKLDEFMEWTTTCNDIKYAHYIHDMVVRMSTVLALLVHDPLYTV</sequence>
<evidence type="ECO:0000313" key="1">
    <source>
        <dbReference type="EMBL" id="QHT92460.1"/>
    </source>
</evidence>
<organism evidence="1">
    <name type="scientific">viral metagenome</name>
    <dbReference type="NCBI Taxonomy" id="1070528"/>
    <lineage>
        <taxon>unclassified sequences</taxon>
        <taxon>metagenomes</taxon>
        <taxon>organismal metagenomes</taxon>
    </lineage>
</organism>
<name>A0A6C0IIJ4_9ZZZZ</name>
<reference evidence="1" key="1">
    <citation type="journal article" date="2020" name="Nature">
        <title>Giant virus diversity and host interactions through global metagenomics.</title>
        <authorList>
            <person name="Schulz F."/>
            <person name="Roux S."/>
            <person name="Paez-Espino D."/>
            <person name="Jungbluth S."/>
            <person name="Walsh D.A."/>
            <person name="Denef V.J."/>
            <person name="McMahon K.D."/>
            <person name="Konstantinidis K.T."/>
            <person name="Eloe-Fadrosh E.A."/>
            <person name="Kyrpides N.C."/>
            <person name="Woyke T."/>
        </authorList>
    </citation>
    <scope>NUCLEOTIDE SEQUENCE</scope>
    <source>
        <strain evidence="1">GVMAG-M-3300023184-88</strain>
    </source>
</reference>
<protein>
    <submittedName>
        <fullName evidence="1">Uncharacterized protein</fullName>
    </submittedName>
</protein>
<dbReference type="AlphaFoldDB" id="A0A6C0IIJ4"/>
<proteinExistence type="predicted"/>